<keyword evidence="1" id="KW-0245">EGF-like domain</keyword>
<organism evidence="4">
    <name type="scientific">Chaetoceros debilis</name>
    <dbReference type="NCBI Taxonomy" id="122233"/>
    <lineage>
        <taxon>Eukaryota</taxon>
        <taxon>Sar</taxon>
        <taxon>Stramenopiles</taxon>
        <taxon>Ochrophyta</taxon>
        <taxon>Bacillariophyta</taxon>
        <taxon>Coscinodiscophyceae</taxon>
        <taxon>Chaetocerotophycidae</taxon>
        <taxon>Chaetocerotales</taxon>
        <taxon>Chaetocerotaceae</taxon>
        <taxon>Chaetoceros</taxon>
    </lineage>
</organism>
<reference evidence="4" key="1">
    <citation type="submission" date="2021-01" db="EMBL/GenBank/DDBJ databases">
        <authorList>
            <person name="Corre E."/>
            <person name="Pelletier E."/>
            <person name="Niang G."/>
            <person name="Scheremetjew M."/>
            <person name="Finn R."/>
            <person name="Kale V."/>
            <person name="Holt S."/>
            <person name="Cochrane G."/>
            <person name="Meng A."/>
            <person name="Brown T."/>
            <person name="Cohen L."/>
        </authorList>
    </citation>
    <scope>NUCLEOTIDE SEQUENCE</scope>
    <source>
        <strain evidence="4">MM31A-1</strain>
    </source>
</reference>
<dbReference type="PROSITE" id="PS50026">
    <property type="entry name" value="EGF_3"/>
    <property type="match status" value="1"/>
</dbReference>
<feature type="signal peptide" evidence="2">
    <location>
        <begin position="1"/>
        <end position="20"/>
    </location>
</feature>
<comment type="caution">
    <text evidence="1">Lacks conserved residue(s) required for the propagation of feature annotation.</text>
</comment>
<sequence>MRSTVIVTLLVCCTPQLSLGNLFTDQVQSGCGDSLSETYLSKIREANINLFAPSSYFRGSATKFISSSGTTQLDTKKLCVDNATSYTGPIQLYDDGTHGDDVANDGVYTRDCVHYCEDKVDLSDFFGYAMLLGFVYSRLIVVDESLEGTVPYKVLNTPLTPGATAIASSHAFFFADVDRKYYPNFPTSMSPNASARPSGKSVGISALLSVFGDAFDYLTVTPLEKDHVEAIGGAGIYKWQHWDRRGGPMINNRIGDIEECFMAVSGVPTYRLTGIVTNGDVVEDTGGENHELVHGVSGYSYHMNLEKARNGDNAHTPGACTTDHSSLQAPVWDWVVGYPMMIPASDPQNRRGVRIEPNNDCQQCDDNALTSCCSFRYLDFPNTRDKMLASPELSTMSPLMLYIAGMIKADEVPEDKRTYYCMGSNTDGGCGADGDRKIKSMFASKYQRDHYSPISNISKAAESRPECVYKVDASDRSKVTSEYVSRFTLDELIDTNGGTRFPEERFKVVRNAAIHISSRLPSEAEIVFYTMLWRHHETEVEPWDRLEEGRPPVEPWYFHTGGHSVLHSRLHGIDCGEGGADVPSCFSGNGDVCEGYPCGAGAVCKDLDGRPFCMCREGLVGDGIECTFASETMYDKRPSAHELGQGDKEHCFAENSDWTDFVSESSLPPYPGGQAPYSPTSCGSNVCRAGWRCDKNKGTCLKPKGSSICEKQSGLSKGECLALGCCKWAGGQKKCKRRRKNNKCPLPKDPSVKKSCADLNTCCYFDCNYLKFDNESQISQVGNCGSECTTGIKPDLNGVKHPELYLWPTIYITNHDHYGYDNDSGPMNIQGDDKNMFNRCMASCFTGGEDMTQKFLYKIKKNDTLSIKTCGWLFSRGSTMKRTICTGNAYNLSQRGYKSARIACPDTCA</sequence>
<dbReference type="NCBIfam" id="NF041940">
    <property type="entry name" value="choice_anch_X"/>
    <property type="match status" value="1"/>
</dbReference>
<gene>
    <name evidence="4" type="ORF">CDEB00056_LOCUS14027</name>
</gene>
<dbReference type="InterPro" id="IPR000742">
    <property type="entry name" value="EGF"/>
</dbReference>
<feature type="domain" description="EGF-like" evidence="3">
    <location>
        <begin position="589"/>
        <end position="627"/>
    </location>
</feature>
<dbReference type="EMBL" id="HBIO01018272">
    <property type="protein sequence ID" value="CAE0469174.1"/>
    <property type="molecule type" value="Transcribed_RNA"/>
</dbReference>
<evidence type="ECO:0000256" key="2">
    <source>
        <dbReference type="SAM" id="SignalP"/>
    </source>
</evidence>
<evidence type="ECO:0000256" key="1">
    <source>
        <dbReference type="PROSITE-ProRule" id="PRU00076"/>
    </source>
</evidence>
<feature type="chain" id="PRO_5031461394" description="EGF-like domain-containing protein" evidence="2">
    <location>
        <begin position="21"/>
        <end position="909"/>
    </location>
</feature>
<proteinExistence type="predicted"/>
<name>A0A7S3Q8N9_9STRA</name>
<accession>A0A7S3Q8N9</accession>
<protein>
    <recommendedName>
        <fullName evidence="3">EGF-like domain-containing protein</fullName>
    </recommendedName>
</protein>
<dbReference type="AlphaFoldDB" id="A0A7S3Q8N9"/>
<evidence type="ECO:0000313" key="4">
    <source>
        <dbReference type="EMBL" id="CAE0469174.1"/>
    </source>
</evidence>
<evidence type="ECO:0000259" key="3">
    <source>
        <dbReference type="PROSITE" id="PS50026"/>
    </source>
</evidence>
<keyword evidence="2" id="KW-0732">Signal</keyword>